<gene>
    <name evidence="2" type="primary">LOC136087078</name>
</gene>
<dbReference type="Proteomes" id="UP001652625">
    <property type="component" value="Chromosome 11"/>
</dbReference>
<dbReference type="InterPro" id="IPR036397">
    <property type="entry name" value="RNaseH_sf"/>
</dbReference>
<dbReference type="RefSeq" id="XP_065665656.1">
    <property type="nucleotide sequence ID" value="XM_065809584.1"/>
</dbReference>
<reference evidence="2" key="1">
    <citation type="submission" date="2025-08" db="UniProtKB">
        <authorList>
            <consortium name="RefSeq"/>
        </authorList>
    </citation>
    <scope>IDENTIFICATION</scope>
</reference>
<organism evidence="1 2">
    <name type="scientific">Hydra vulgaris</name>
    <name type="common">Hydra</name>
    <name type="synonym">Hydra attenuata</name>
    <dbReference type="NCBI Taxonomy" id="6087"/>
    <lineage>
        <taxon>Eukaryota</taxon>
        <taxon>Metazoa</taxon>
        <taxon>Cnidaria</taxon>
        <taxon>Hydrozoa</taxon>
        <taxon>Hydroidolina</taxon>
        <taxon>Anthoathecata</taxon>
        <taxon>Aplanulata</taxon>
        <taxon>Hydridae</taxon>
        <taxon>Hydra</taxon>
    </lineage>
</organism>
<dbReference type="SUPFAM" id="SSF46689">
    <property type="entry name" value="Homeodomain-like"/>
    <property type="match status" value="1"/>
</dbReference>
<name>A0ABM4CUN1_HYDVU</name>
<evidence type="ECO:0000313" key="2">
    <source>
        <dbReference type="RefSeq" id="XP_065665656.1"/>
    </source>
</evidence>
<dbReference type="GeneID" id="136087078"/>
<protein>
    <submittedName>
        <fullName evidence="2">Uncharacterized protein LOC136087078</fullName>
    </submittedName>
</protein>
<dbReference type="PANTHER" id="PTHR46068">
    <property type="entry name" value="PROTEIN CBG27172"/>
    <property type="match status" value="1"/>
</dbReference>
<dbReference type="PANTHER" id="PTHR46068:SF1">
    <property type="entry name" value="TRANSPOSASE IS30-LIKE HTH DOMAIN-CONTAINING PROTEIN"/>
    <property type="match status" value="1"/>
</dbReference>
<evidence type="ECO:0000313" key="1">
    <source>
        <dbReference type="Proteomes" id="UP001652625"/>
    </source>
</evidence>
<keyword evidence="1" id="KW-1185">Reference proteome</keyword>
<accession>A0ABM4CUN1</accession>
<dbReference type="InterPro" id="IPR009057">
    <property type="entry name" value="Homeodomain-like_sf"/>
</dbReference>
<sequence>MKFKDLQKFVLSKYQNGDGPSKIFADNKGVIGFRTINRWCQMIREEGSIEMKCLSGGPRSVRTNANIQKIRSRLKRKKRISTRKLANKLNISRTSVQRMLQKGLNLQAYKHRVEPLLTNGQKVKRIKFANWIKNHFRKEQTLKILFSDENFFDLNGRYNAQNDRIWSTNRNEADKDGGIKQKQKFTQKVMVWLGACSKGVSPLVILAKDAVNHDWYIKKLLPVALKYGNEMFCDDCTFQQDGLTSHTHHLTQQWCHDNFPAFIDKNRWSPNSPDLNPLDYSIWD</sequence>
<dbReference type="Gene3D" id="3.30.420.10">
    <property type="entry name" value="Ribonuclease H-like superfamily/Ribonuclease H"/>
    <property type="match status" value="1"/>
</dbReference>
<proteinExistence type="predicted"/>